<evidence type="ECO:0000256" key="2">
    <source>
        <dbReference type="ARBA" id="ARBA00012512"/>
    </source>
</evidence>
<evidence type="ECO:0000313" key="8">
    <source>
        <dbReference type="EMBL" id="QHT14110.1"/>
    </source>
</evidence>
<evidence type="ECO:0000256" key="4">
    <source>
        <dbReference type="ARBA" id="ARBA00022827"/>
    </source>
</evidence>
<feature type="domain" description="ERV/ALR sulfhydryl oxidase" evidence="7">
    <location>
        <begin position="29"/>
        <end position="136"/>
    </location>
</feature>
<dbReference type="PROSITE" id="PS51324">
    <property type="entry name" value="ERV_ALR"/>
    <property type="match status" value="1"/>
</dbReference>
<dbReference type="SUPFAM" id="SSF69000">
    <property type="entry name" value="FAD-dependent thiol oxidase"/>
    <property type="match status" value="1"/>
</dbReference>
<name>A0A6C0DCK3_9ZZZZ</name>
<reference evidence="8" key="1">
    <citation type="journal article" date="2020" name="Nature">
        <title>Giant virus diversity and host interactions through global metagenomics.</title>
        <authorList>
            <person name="Schulz F."/>
            <person name="Roux S."/>
            <person name="Paez-Espino D."/>
            <person name="Jungbluth S."/>
            <person name="Walsh D.A."/>
            <person name="Denef V.J."/>
            <person name="McMahon K.D."/>
            <person name="Konstantinidis K.T."/>
            <person name="Eloe-Fadrosh E.A."/>
            <person name="Kyrpides N.C."/>
            <person name="Woyke T."/>
        </authorList>
    </citation>
    <scope>NUCLEOTIDE SEQUENCE</scope>
    <source>
        <strain evidence="8">GVMAG-M-3300023174-134</strain>
    </source>
</reference>
<organism evidence="8">
    <name type="scientific">viral metagenome</name>
    <dbReference type="NCBI Taxonomy" id="1070528"/>
    <lineage>
        <taxon>unclassified sequences</taxon>
        <taxon>metagenomes</taxon>
        <taxon>organismal metagenomes</taxon>
    </lineage>
</organism>
<evidence type="ECO:0000259" key="7">
    <source>
        <dbReference type="PROSITE" id="PS51324"/>
    </source>
</evidence>
<sequence>MSRKTQKIYKSPLPPYMKKKVVYSQDDYNSNDGMLTTVWGPSMWHYLHTMSFNYPVHPTPENKKHYRDFILNLENVLPCGKCRKNLKKNFKKLPLEEKDMESRETFSRYIYNLHEVINKMLKKKSGLTYDDVRERYEHFRARCAKPLKSLKKCTRTKKTGKTVRFSKKIKILDEKGCTEPLYGEKSKCILKIVPQDKKCDSFEMDEKCIKKRQSDVLNK</sequence>
<dbReference type="PANTHER" id="PTHR12645:SF0">
    <property type="entry name" value="FAD-LINKED SULFHYDRYL OXIDASE ALR"/>
    <property type="match status" value="1"/>
</dbReference>
<dbReference type="Gene3D" id="1.20.120.310">
    <property type="entry name" value="ERV/ALR sulfhydryl oxidase domain"/>
    <property type="match status" value="1"/>
</dbReference>
<dbReference type="GO" id="GO:0050660">
    <property type="term" value="F:flavin adenine dinucleotide binding"/>
    <property type="evidence" value="ECO:0007669"/>
    <property type="project" value="TreeGrafter"/>
</dbReference>
<dbReference type="InterPro" id="IPR036774">
    <property type="entry name" value="ERV/ALR_sulphydryl_oxid_sf"/>
</dbReference>
<dbReference type="Pfam" id="PF04777">
    <property type="entry name" value="Evr1_Alr"/>
    <property type="match status" value="1"/>
</dbReference>
<dbReference type="AlphaFoldDB" id="A0A6C0DCK3"/>
<dbReference type="InterPro" id="IPR039799">
    <property type="entry name" value="ALR/ERV"/>
</dbReference>
<evidence type="ECO:0000256" key="6">
    <source>
        <dbReference type="ARBA" id="ARBA00023157"/>
    </source>
</evidence>
<dbReference type="EMBL" id="MN739578">
    <property type="protein sequence ID" value="QHT14110.1"/>
    <property type="molecule type" value="Genomic_DNA"/>
</dbReference>
<keyword evidence="3" id="KW-0285">Flavoprotein</keyword>
<proteinExistence type="predicted"/>
<keyword evidence="4" id="KW-0274">FAD</keyword>
<evidence type="ECO:0000256" key="5">
    <source>
        <dbReference type="ARBA" id="ARBA00023002"/>
    </source>
</evidence>
<comment type="cofactor">
    <cofactor evidence="1">
        <name>FAD</name>
        <dbReference type="ChEBI" id="CHEBI:57692"/>
    </cofactor>
</comment>
<dbReference type="GO" id="GO:0016971">
    <property type="term" value="F:flavin-dependent sulfhydryl oxidase activity"/>
    <property type="evidence" value="ECO:0007669"/>
    <property type="project" value="InterPro"/>
</dbReference>
<evidence type="ECO:0000256" key="3">
    <source>
        <dbReference type="ARBA" id="ARBA00022630"/>
    </source>
</evidence>
<protein>
    <recommendedName>
        <fullName evidence="2">thiol oxidase</fullName>
        <ecNumber evidence="2">1.8.3.2</ecNumber>
    </recommendedName>
</protein>
<dbReference type="PANTHER" id="PTHR12645">
    <property type="entry name" value="ALR/ERV"/>
    <property type="match status" value="1"/>
</dbReference>
<evidence type="ECO:0000256" key="1">
    <source>
        <dbReference type="ARBA" id="ARBA00001974"/>
    </source>
</evidence>
<keyword evidence="5" id="KW-0560">Oxidoreductase</keyword>
<dbReference type="GO" id="GO:0005739">
    <property type="term" value="C:mitochondrion"/>
    <property type="evidence" value="ECO:0007669"/>
    <property type="project" value="TreeGrafter"/>
</dbReference>
<dbReference type="EC" id="1.8.3.2" evidence="2"/>
<accession>A0A6C0DCK3</accession>
<keyword evidence="6" id="KW-1015">Disulfide bond</keyword>
<dbReference type="InterPro" id="IPR017905">
    <property type="entry name" value="ERV/ALR_sulphydryl_oxidase"/>
</dbReference>